<reference evidence="5" key="1">
    <citation type="submission" date="2016-10" db="EMBL/GenBank/DDBJ databases">
        <authorList>
            <person name="Varghese N."/>
            <person name="Submissions S."/>
        </authorList>
    </citation>
    <scope>NUCLEOTIDE SEQUENCE [LARGE SCALE GENOMIC DNA]</scope>
    <source>
        <strain evidence="5">DSM 26382</strain>
    </source>
</reference>
<dbReference type="InterPro" id="IPR056464">
    <property type="entry name" value="DotM_C"/>
</dbReference>
<dbReference type="AlphaFoldDB" id="A0A1G6Q9C4"/>
<keyword evidence="2" id="KW-0812">Transmembrane</keyword>
<feature type="region of interest" description="Disordered" evidence="1">
    <location>
        <begin position="429"/>
        <end position="477"/>
    </location>
</feature>
<dbReference type="Proteomes" id="UP000199467">
    <property type="component" value="Unassembled WGS sequence"/>
</dbReference>
<dbReference type="GeneID" id="57608917"/>
<dbReference type="RefSeq" id="WP_017362472.1">
    <property type="nucleotide sequence ID" value="NZ_FMZQ01000007.1"/>
</dbReference>
<sequence>MSENQKGPSSLVNAGMILILAALLTTGFWWLAKPAIMWISFYCSYFMFGAYQHLSWLVTESEMQAIVSAHHHIPRMKPKNYGIVSLFQLFELHGYVWRWVVVPALIYWGWKVKKGVVRFKFRREIKDVYDLIDIQSHHFPASAIIKGKDLLKTHPYVGAWATYSLPLDFARDHALLWISNVPVDPEKPVDESKMLPIPPFTPTQKLQPFPVKRKLMPHYRYVVYDVLRANALFTKQLGGYWKGADALPPLEKALYAVFVTQGSGKQEEAWAFVKQLAFSFREGKYDGHGKLVTPHTANTKGMDELIAKYGKHPQALAIIERHAHTLNVMSETLAWARKKGRLMHANFLWLKPVNRTLWYALCGQGGQCPYWEAAGPWAHAQVERIIGKRLETPMVLGAIEEMRRTMAMEHWIEPGEYSEEHQQKLVKDANAKLDAERERRENEKAARAANKAGGSAFAVTVPARQPQQTRRVEDDTP</sequence>
<accession>A0A1G6Q9C4</accession>
<feature type="domain" description="DotM C-terminal cytoplasmic" evidence="3">
    <location>
        <begin position="228"/>
        <end position="403"/>
    </location>
</feature>
<feature type="compositionally biased region" description="Basic and acidic residues" evidence="1">
    <location>
        <begin position="429"/>
        <end position="446"/>
    </location>
</feature>
<keyword evidence="5" id="KW-1185">Reference proteome</keyword>
<feature type="transmembrane region" description="Helical" evidence="2">
    <location>
        <begin position="12"/>
        <end position="32"/>
    </location>
</feature>
<keyword evidence="2" id="KW-1133">Transmembrane helix</keyword>
<name>A0A1G6Q9C4_9GAMM</name>
<dbReference type="EMBL" id="FMZQ01000007">
    <property type="protein sequence ID" value="SDC88504.1"/>
    <property type="molecule type" value="Genomic_DNA"/>
</dbReference>
<protein>
    <recommendedName>
        <fullName evidence="3">DotM C-terminal cytoplasmic domain-containing protein</fullName>
    </recommendedName>
</protein>
<organism evidence="4 5">
    <name type="scientific">Ectopseudomonas chengduensis</name>
    <dbReference type="NCBI Taxonomy" id="489632"/>
    <lineage>
        <taxon>Bacteria</taxon>
        <taxon>Pseudomonadati</taxon>
        <taxon>Pseudomonadota</taxon>
        <taxon>Gammaproteobacteria</taxon>
        <taxon>Pseudomonadales</taxon>
        <taxon>Pseudomonadaceae</taxon>
        <taxon>Ectopseudomonas</taxon>
    </lineage>
</organism>
<dbReference type="Pfam" id="PF23127">
    <property type="entry name" value="DotM_C"/>
    <property type="match status" value="1"/>
</dbReference>
<evidence type="ECO:0000256" key="1">
    <source>
        <dbReference type="SAM" id="MobiDB-lite"/>
    </source>
</evidence>
<evidence type="ECO:0000313" key="5">
    <source>
        <dbReference type="Proteomes" id="UP000199467"/>
    </source>
</evidence>
<evidence type="ECO:0000259" key="3">
    <source>
        <dbReference type="Pfam" id="PF23127"/>
    </source>
</evidence>
<evidence type="ECO:0000256" key="2">
    <source>
        <dbReference type="SAM" id="Phobius"/>
    </source>
</evidence>
<evidence type="ECO:0000313" key="4">
    <source>
        <dbReference type="EMBL" id="SDC88504.1"/>
    </source>
</evidence>
<keyword evidence="2" id="KW-0472">Membrane</keyword>
<gene>
    <name evidence="4" type="ORF">SAMN05216576_107308</name>
</gene>
<proteinExistence type="predicted"/>